<dbReference type="Proteomes" id="UP001165082">
    <property type="component" value="Unassembled WGS sequence"/>
</dbReference>
<dbReference type="EMBL" id="BRXZ01006173">
    <property type="protein sequence ID" value="GMH56512.1"/>
    <property type="molecule type" value="Genomic_DNA"/>
</dbReference>
<gene>
    <name evidence="1" type="ORF">TrRE_jg2568</name>
</gene>
<protein>
    <submittedName>
        <fullName evidence="1">Uncharacterized protein</fullName>
    </submittedName>
</protein>
<dbReference type="AlphaFoldDB" id="A0A9W6ZSD3"/>
<reference evidence="1" key="1">
    <citation type="submission" date="2022-07" db="EMBL/GenBank/DDBJ databases">
        <title>Genome analysis of Parmales, a sister group of diatoms, reveals the evolutionary specialization of diatoms from phago-mixotrophs to photoautotrophs.</title>
        <authorList>
            <person name="Ban H."/>
            <person name="Sato S."/>
            <person name="Yoshikawa S."/>
            <person name="Kazumasa Y."/>
            <person name="Nakamura Y."/>
            <person name="Ichinomiya M."/>
            <person name="Saitoh K."/>
            <person name="Sato N."/>
            <person name="Blanc-Mathieu R."/>
            <person name="Endo H."/>
            <person name="Kuwata A."/>
            <person name="Ogata H."/>
        </authorList>
    </citation>
    <scope>NUCLEOTIDE SEQUENCE</scope>
</reference>
<sequence length="122" mass="13897">MWRAGFVLSLSERISELDSLMLEPSDYEKEREAEVERFNTLAAAMITLKLVGGGPSLGIVRPVWDLVPLMDGNEVKEVLKNLPRGPEVRDVMDKQLEFLITNPGAKRTDVEEYLTRTFKEFL</sequence>
<keyword evidence="2" id="KW-1185">Reference proteome</keyword>
<proteinExistence type="predicted"/>
<organism evidence="1 2">
    <name type="scientific">Triparma retinervis</name>
    <dbReference type="NCBI Taxonomy" id="2557542"/>
    <lineage>
        <taxon>Eukaryota</taxon>
        <taxon>Sar</taxon>
        <taxon>Stramenopiles</taxon>
        <taxon>Ochrophyta</taxon>
        <taxon>Bolidophyceae</taxon>
        <taxon>Parmales</taxon>
        <taxon>Triparmaceae</taxon>
        <taxon>Triparma</taxon>
    </lineage>
</organism>
<accession>A0A9W6ZSD3</accession>
<evidence type="ECO:0000313" key="2">
    <source>
        <dbReference type="Proteomes" id="UP001165082"/>
    </source>
</evidence>
<name>A0A9W6ZSD3_9STRA</name>
<comment type="caution">
    <text evidence="1">The sequence shown here is derived from an EMBL/GenBank/DDBJ whole genome shotgun (WGS) entry which is preliminary data.</text>
</comment>
<evidence type="ECO:0000313" key="1">
    <source>
        <dbReference type="EMBL" id="GMH56512.1"/>
    </source>
</evidence>